<dbReference type="EMBL" id="PUHZ01000024">
    <property type="protein sequence ID" value="PQO42908.1"/>
    <property type="molecule type" value="Genomic_DNA"/>
</dbReference>
<evidence type="ECO:0000313" key="1">
    <source>
        <dbReference type="EMBL" id="PQO42908.1"/>
    </source>
</evidence>
<dbReference type="SUPFAM" id="SSF54523">
    <property type="entry name" value="Pili subunits"/>
    <property type="match status" value="1"/>
</dbReference>
<gene>
    <name evidence="1" type="ORF">C5Y93_24600</name>
</gene>
<dbReference type="InterPro" id="IPR045584">
    <property type="entry name" value="Pilin-like"/>
</dbReference>
<organism evidence="1 2">
    <name type="scientific">Blastopirellula marina</name>
    <dbReference type="NCBI Taxonomy" id="124"/>
    <lineage>
        <taxon>Bacteria</taxon>
        <taxon>Pseudomonadati</taxon>
        <taxon>Planctomycetota</taxon>
        <taxon>Planctomycetia</taxon>
        <taxon>Pirellulales</taxon>
        <taxon>Pirellulaceae</taxon>
        <taxon>Blastopirellula</taxon>
    </lineage>
</organism>
<name>A0A2S8GEM2_9BACT</name>
<dbReference type="Proteomes" id="UP000237819">
    <property type="component" value="Unassembled WGS sequence"/>
</dbReference>
<accession>A0A2S8GEM2</accession>
<protein>
    <submittedName>
        <fullName evidence="1">Uncharacterized protein</fullName>
    </submittedName>
</protein>
<sequence>MFKKFTIGCGGVFLILLLICGGLAWKIVGPSKSLVISPETTFITEPLTPEGYVDYPAALLDELREGVTPENNGAIVYLQATWPSGLDEPQQAIVCNELGMEIPTRNGFMLLEESPQAEEIQAWLEDGGDLVFEDSKAVLRSASQAPWRREDCPPLAVWLDSQKEDLDRLAELENYSHFYLPSDEFFTDPDALLLEHQLIFGKQARDIARALSARAMLAISESRPDDAARDVQTLFVLSRVLSPEDYLIHHLVEIAIRRMVIAATYALLASGQCDVRLLEEMVKYQDAHPEDRTFLVSINQSERYAGLQVAQMLANGCDPADLTEPLYIEEEGAKRLLQIPFDRNVMMRQLNSHYDSLATALALDTLAQRADAIAACDEQFQIAVGKIRDPEVLSRALIEQSDRGRLVGDVLAAMLVIMNTMPLRTEVETNLRLRLLRISIALEQYRLEHDEYPETLQALTDKLDQAKLKDPFSDGSYRYDRRGAGYLLYSLHIDREDDGGDDPILNIYGGEFVESGPLAYEEGDVTALLPLAPSKFLQLDEE</sequence>
<comment type="caution">
    <text evidence="1">The sequence shown here is derived from an EMBL/GenBank/DDBJ whole genome shotgun (WGS) entry which is preliminary data.</text>
</comment>
<dbReference type="RefSeq" id="WP_105338120.1">
    <property type="nucleotide sequence ID" value="NZ_PUHZ01000024.1"/>
</dbReference>
<reference evidence="1 2" key="1">
    <citation type="submission" date="2018-02" db="EMBL/GenBank/DDBJ databases">
        <title>Comparative genomes isolates from brazilian mangrove.</title>
        <authorList>
            <person name="Araujo J.E."/>
            <person name="Taketani R.G."/>
            <person name="Silva M.C.P."/>
            <person name="Loureco M.V."/>
            <person name="Andreote F.D."/>
        </authorList>
    </citation>
    <scope>NUCLEOTIDE SEQUENCE [LARGE SCALE GENOMIC DNA]</scope>
    <source>
        <strain evidence="1 2">Nap-Phe MGV</strain>
    </source>
</reference>
<evidence type="ECO:0000313" key="2">
    <source>
        <dbReference type="Proteomes" id="UP000237819"/>
    </source>
</evidence>
<dbReference type="Gene3D" id="3.30.700.10">
    <property type="entry name" value="Glycoprotein, Type 4 Pilin"/>
    <property type="match status" value="1"/>
</dbReference>
<dbReference type="AlphaFoldDB" id="A0A2S8GEM2"/>
<dbReference type="OrthoDB" id="223245at2"/>
<proteinExistence type="predicted"/>